<dbReference type="FunFam" id="2.20.25.80:FF:000002">
    <property type="entry name" value="probable WRKY transcription factor 31"/>
    <property type="match status" value="1"/>
</dbReference>
<evidence type="ECO:0000256" key="5">
    <source>
        <dbReference type="ARBA" id="ARBA00023242"/>
    </source>
</evidence>
<evidence type="ECO:0000256" key="7">
    <source>
        <dbReference type="SAM" id="MobiDB-lite"/>
    </source>
</evidence>
<dbReference type="GO" id="GO:0005634">
    <property type="term" value="C:nucleus"/>
    <property type="evidence" value="ECO:0007669"/>
    <property type="project" value="UniProtKB-SubCell"/>
</dbReference>
<dbReference type="GO" id="GO:0043565">
    <property type="term" value="F:sequence-specific DNA binding"/>
    <property type="evidence" value="ECO:0007669"/>
    <property type="project" value="InterPro"/>
</dbReference>
<feature type="region of interest" description="Disordered" evidence="7">
    <location>
        <begin position="142"/>
        <end position="205"/>
    </location>
</feature>
<dbReference type="PANTHER" id="PTHR31429">
    <property type="entry name" value="WRKY TRANSCRIPTION FACTOR 36-RELATED"/>
    <property type="match status" value="1"/>
</dbReference>
<evidence type="ECO:0000256" key="6">
    <source>
        <dbReference type="SAM" id="Coils"/>
    </source>
</evidence>
<name>A0AAE1IPX6_9FABA</name>
<dbReference type="AlphaFoldDB" id="A0AAE1IPX6"/>
<feature type="compositionally biased region" description="Basic and acidic residues" evidence="7">
    <location>
        <begin position="23"/>
        <end position="36"/>
    </location>
</feature>
<reference evidence="9" key="1">
    <citation type="submission" date="2023-10" db="EMBL/GenBank/DDBJ databases">
        <title>Chromosome-level genome of the transformable northern wattle, Acacia crassicarpa.</title>
        <authorList>
            <person name="Massaro I."/>
            <person name="Sinha N.R."/>
            <person name="Poethig S."/>
            <person name="Leichty A.R."/>
        </authorList>
    </citation>
    <scope>NUCLEOTIDE SEQUENCE</scope>
    <source>
        <strain evidence="9">Acra3RX</strain>
        <tissue evidence="9">Leaf</tissue>
    </source>
</reference>
<keyword evidence="4" id="KW-0804">Transcription</keyword>
<keyword evidence="5" id="KW-0539">Nucleus</keyword>
<proteinExistence type="predicted"/>
<organism evidence="9 10">
    <name type="scientific">Acacia crassicarpa</name>
    <name type="common">northern wattle</name>
    <dbReference type="NCBI Taxonomy" id="499986"/>
    <lineage>
        <taxon>Eukaryota</taxon>
        <taxon>Viridiplantae</taxon>
        <taxon>Streptophyta</taxon>
        <taxon>Embryophyta</taxon>
        <taxon>Tracheophyta</taxon>
        <taxon>Spermatophyta</taxon>
        <taxon>Magnoliopsida</taxon>
        <taxon>eudicotyledons</taxon>
        <taxon>Gunneridae</taxon>
        <taxon>Pentapetalae</taxon>
        <taxon>rosids</taxon>
        <taxon>fabids</taxon>
        <taxon>Fabales</taxon>
        <taxon>Fabaceae</taxon>
        <taxon>Caesalpinioideae</taxon>
        <taxon>mimosoid clade</taxon>
        <taxon>Acacieae</taxon>
        <taxon>Acacia</taxon>
    </lineage>
</organism>
<dbReference type="Pfam" id="PF03106">
    <property type="entry name" value="WRKY"/>
    <property type="match status" value="1"/>
</dbReference>
<evidence type="ECO:0000256" key="3">
    <source>
        <dbReference type="ARBA" id="ARBA00023125"/>
    </source>
</evidence>
<keyword evidence="6" id="KW-0175">Coiled coil</keyword>
<evidence type="ECO:0000256" key="4">
    <source>
        <dbReference type="ARBA" id="ARBA00023163"/>
    </source>
</evidence>
<comment type="caution">
    <text evidence="9">The sequence shown here is derived from an EMBL/GenBank/DDBJ whole genome shotgun (WGS) entry which is preliminary data.</text>
</comment>
<keyword evidence="3" id="KW-0238">DNA-binding</keyword>
<dbReference type="EMBL" id="JAWXYG010000014">
    <property type="protein sequence ID" value="KAK4254355.1"/>
    <property type="molecule type" value="Genomic_DNA"/>
</dbReference>
<dbReference type="InterPro" id="IPR003657">
    <property type="entry name" value="WRKY_dom"/>
</dbReference>
<comment type="subcellular location">
    <subcellularLocation>
        <location evidence="1">Nucleus</location>
    </subcellularLocation>
</comment>
<feature type="compositionally biased region" description="Polar residues" evidence="7">
    <location>
        <begin position="142"/>
        <end position="153"/>
    </location>
</feature>
<keyword evidence="10" id="KW-1185">Reference proteome</keyword>
<feature type="region of interest" description="Disordered" evidence="7">
    <location>
        <begin position="23"/>
        <end position="60"/>
    </location>
</feature>
<dbReference type="Gene3D" id="2.20.25.80">
    <property type="entry name" value="WRKY domain"/>
    <property type="match status" value="1"/>
</dbReference>
<evidence type="ECO:0000259" key="8">
    <source>
        <dbReference type="PROSITE" id="PS50811"/>
    </source>
</evidence>
<evidence type="ECO:0000313" key="9">
    <source>
        <dbReference type="EMBL" id="KAK4254355.1"/>
    </source>
</evidence>
<evidence type="ECO:0000256" key="2">
    <source>
        <dbReference type="ARBA" id="ARBA00023015"/>
    </source>
</evidence>
<dbReference type="SMART" id="SM00774">
    <property type="entry name" value="WRKY"/>
    <property type="match status" value="1"/>
</dbReference>
<dbReference type="InterPro" id="IPR036576">
    <property type="entry name" value="WRKY_dom_sf"/>
</dbReference>
<dbReference type="InterPro" id="IPR044810">
    <property type="entry name" value="WRKY_plant"/>
</dbReference>
<evidence type="ECO:0000256" key="1">
    <source>
        <dbReference type="ARBA" id="ARBA00004123"/>
    </source>
</evidence>
<evidence type="ECO:0000313" key="10">
    <source>
        <dbReference type="Proteomes" id="UP001293593"/>
    </source>
</evidence>
<accession>A0AAE1IPX6</accession>
<dbReference type="SUPFAM" id="SSF118290">
    <property type="entry name" value="WRKY DNA-binding domain"/>
    <property type="match status" value="1"/>
</dbReference>
<dbReference type="Proteomes" id="UP001293593">
    <property type="component" value="Unassembled WGS sequence"/>
</dbReference>
<feature type="coiled-coil region" evidence="6">
    <location>
        <begin position="72"/>
        <end position="106"/>
    </location>
</feature>
<keyword evidence="2" id="KW-0805">Transcription regulation</keyword>
<sequence>MRTEKGEEVAEMGIDLSLKINAKQKEREEERERIIFFDDDEEEKKDNKEEEATEQITEGEIEEEDVSVEHNLASSTKDLRWLKMEMDRMKEENKVLRRVVEQTMKDYYDLQFKFAANHNNPLNNNIKLMNKDPQICLSLQGNNNNNMANTSTMRSEEGPQAAPTNTDISENDLGLSLSLPTTTRASEDKNDGGNFNNNNHKQDLGSSSKLHRILHQHQHVAASSPPHRKARVCVRARCDTATMNDGCQWRKYGQKIAKGNPCPRAYYRCTVAPGCPVRKQVQRCIEDMSILITTYEGTHNHPLPVGATAMASTASTSAASFMLLHSSSSQPSTIIPTSASSSSSSTFIPFNNNTAGYIRTLNPNNTNLPPSKRALFFDLTNKTAFP</sequence>
<dbReference type="PANTHER" id="PTHR31429:SF54">
    <property type="entry name" value="WRKY TRANSCRIPTION FACTOR 9-RELATED"/>
    <property type="match status" value="1"/>
</dbReference>
<gene>
    <name evidence="9" type="ORF">QN277_009751</name>
</gene>
<protein>
    <recommendedName>
        <fullName evidence="8">WRKY domain-containing protein</fullName>
    </recommendedName>
</protein>
<dbReference type="PROSITE" id="PS50811">
    <property type="entry name" value="WRKY"/>
    <property type="match status" value="1"/>
</dbReference>
<dbReference type="GO" id="GO:0003700">
    <property type="term" value="F:DNA-binding transcription factor activity"/>
    <property type="evidence" value="ECO:0007669"/>
    <property type="project" value="InterPro"/>
</dbReference>
<feature type="compositionally biased region" description="Acidic residues" evidence="7">
    <location>
        <begin position="51"/>
        <end position="60"/>
    </location>
</feature>
<feature type="domain" description="WRKY" evidence="8">
    <location>
        <begin position="238"/>
        <end position="304"/>
    </location>
</feature>